<accession>A0A7H0FWN5</accession>
<keyword evidence="2" id="KW-1185">Reference proteome</keyword>
<evidence type="ECO:0000313" key="2">
    <source>
        <dbReference type="Proteomes" id="UP000516018"/>
    </source>
</evidence>
<dbReference type="RefSeq" id="WP_187711892.1">
    <property type="nucleotide sequence ID" value="NZ_CP060820.1"/>
</dbReference>
<name>A0A7H0FWN5_9GAMM</name>
<sequence>MDITQALKDAENSLRDFISAVLEKELGTNWIDRCGVTPERIEQWRNRKATEEKRQRFAVTEERLIYYADFYDLKAILKKCWPGELSVALGDWKTIEVFLSELEKLRDADAHRRELLPHQKHLALGISGDIRNRIVRYRSKKEMSEDYYPRLESVRDSLGNIFIPSGENRMLETGMRLRPGDQIEFVVTATDPMGEELEFGIRPLGGRTDEISWQKNHVFSFTMSEAEIRKKLDMQIFLRSPREHHAYPEYDDGVAFRYEVLPAK</sequence>
<dbReference type="KEGG" id="lsx:H8B22_13395"/>
<evidence type="ECO:0000313" key="1">
    <source>
        <dbReference type="EMBL" id="QNP40451.1"/>
    </source>
</evidence>
<dbReference type="EMBL" id="CP060820">
    <property type="protein sequence ID" value="QNP40451.1"/>
    <property type="molecule type" value="Genomic_DNA"/>
</dbReference>
<reference evidence="1 2" key="1">
    <citation type="submission" date="2020-08" db="EMBL/GenBank/DDBJ databases">
        <title>Lysobacter sp. II4 sp. nov., isolated from soil.</title>
        <authorList>
            <person name="Woo C.Y."/>
            <person name="Kim J."/>
        </authorList>
    </citation>
    <scope>NUCLEOTIDE SEQUENCE [LARGE SCALE GENOMIC DNA]</scope>
    <source>
        <strain evidence="1 2">II4</strain>
    </source>
</reference>
<protein>
    <submittedName>
        <fullName evidence="1">Uncharacterized protein</fullName>
    </submittedName>
</protein>
<organism evidence="1 2">
    <name type="scientific">Agrilutibacter terrestris</name>
    <dbReference type="NCBI Taxonomy" id="2865112"/>
    <lineage>
        <taxon>Bacteria</taxon>
        <taxon>Pseudomonadati</taxon>
        <taxon>Pseudomonadota</taxon>
        <taxon>Gammaproteobacteria</taxon>
        <taxon>Lysobacterales</taxon>
        <taxon>Lysobacteraceae</taxon>
        <taxon>Agrilutibacter</taxon>
    </lineage>
</organism>
<gene>
    <name evidence="1" type="ORF">H8B22_13395</name>
</gene>
<dbReference type="AlphaFoldDB" id="A0A7H0FWN5"/>
<dbReference type="Proteomes" id="UP000516018">
    <property type="component" value="Chromosome"/>
</dbReference>
<proteinExistence type="predicted"/>